<dbReference type="EMBL" id="LMTZ01000136">
    <property type="protein sequence ID" value="KST63569.1"/>
    <property type="molecule type" value="Genomic_DNA"/>
</dbReference>
<dbReference type="InterPro" id="IPR025405">
    <property type="entry name" value="DUF4131"/>
</dbReference>
<evidence type="ECO:0000313" key="10">
    <source>
        <dbReference type="EMBL" id="KST63569.1"/>
    </source>
</evidence>
<dbReference type="Pfam" id="PF03772">
    <property type="entry name" value="Competence"/>
    <property type="match status" value="1"/>
</dbReference>
<feature type="region of interest" description="Disordered" evidence="6">
    <location>
        <begin position="49"/>
        <end position="71"/>
    </location>
</feature>
<evidence type="ECO:0000313" key="11">
    <source>
        <dbReference type="EMBL" id="KST64143.1"/>
    </source>
</evidence>
<dbReference type="OrthoDB" id="9761531at2"/>
<protein>
    <submittedName>
        <fullName evidence="11">Competence protein</fullName>
    </submittedName>
</protein>
<feature type="domain" description="DUF4131" evidence="9">
    <location>
        <begin position="85"/>
        <end position="237"/>
    </location>
</feature>
<evidence type="ECO:0000256" key="7">
    <source>
        <dbReference type="SAM" id="Phobius"/>
    </source>
</evidence>
<sequence length="802" mass="88509">MLRATGIIICLGYIFGLLSTAIPGGGVWILLLGVVGAVLAKRRPISRRKQTEAITRPPTKQKKSFLANNTSQSVRAQSIKTQSMKPKSIIWLIGGFIGVLASFYLQFRLPQPLPNDISRFIPKTDNNFQEQVFIVRGEVTSKPRLTRSGRGQFWLKPKQIDEVRKENNADDTLKGVNGKLYVTVPILQATGLHPGERIAVTGILYQPRPASNPGGFDFQKYLQRQGAFAGLSGRQVNILEETQGWGWWKIRQKIVRLHLAGLGVPQGPMLSAMVLGNKAVDLPYDIRDLFVKAGLAHVIAASGFHTSLILGLVLNITKRLSRGIQFSAGCIALIVFVSLTGFQASILRAAIMGFAALLGIGLKRKVKQLGSLLLAATLLLLVNPLWIWDLGFQLSFLATLGLITTVPLITKGLNWLPPTIASLISVPVAATIWTLPLQLYVFGVVPAYSILLNIISTPLISAICIGGIISALVGLAAQNIGSSLAGFLYLPTDWLIKLVEFFNQLPGNSIALGKIAIWQLLTVYGIILLVCFLTWFKRRWWFGGLIALIVVLLPTWHNSSNLFQVTVMAAGTEPVIVIQNQGEVTLINSGSEKTARFAIIPFLKQQGVNQIFAAIANNFENDNESGWLTLLQNFSFKNFYQYSAVPEQNFSQKIIQEQLQAQKTISQPLLLGTPINTGTAVVNLINERIPILEIQIQNQSWLLVGNLKRSDLFKTVENNYLPHPQVLWYSGDAWQKLISVIKPKVAIISTPDTQQTKSLLSKIQKETQTQVFFTRSDGAIKWTPENKFEAAIQQNENQTSVM</sequence>
<evidence type="ECO:0000256" key="6">
    <source>
        <dbReference type="SAM" id="MobiDB-lite"/>
    </source>
</evidence>
<keyword evidence="2" id="KW-1003">Cell membrane</keyword>
<feature type="transmembrane region" description="Helical" evidence="7">
    <location>
        <begin position="369"/>
        <end position="388"/>
    </location>
</feature>
<dbReference type="EMBL" id="LMTZ01000127">
    <property type="protein sequence ID" value="KST64143.1"/>
    <property type="molecule type" value="Genomic_DNA"/>
</dbReference>
<dbReference type="Gene3D" id="3.60.15.10">
    <property type="entry name" value="Ribonuclease Z/Hydroxyacylglutathione hydrolase-like"/>
    <property type="match status" value="1"/>
</dbReference>
<keyword evidence="5 7" id="KW-0472">Membrane</keyword>
<comment type="subcellular location">
    <subcellularLocation>
        <location evidence="1">Cell membrane</location>
        <topology evidence="1">Multi-pass membrane protein</topology>
    </subcellularLocation>
</comment>
<name>A0A0V7ZID4_9CYAN</name>
<dbReference type="PANTHER" id="PTHR30619">
    <property type="entry name" value="DNA INTERNALIZATION/COMPETENCE PROTEIN COMEC/REC2"/>
    <property type="match status" value="1"/>
</dbReference>
<dbReference type="Pfam" id="PF13567">
    <property type="entry name" value="DUF4131"/>
    <property type="match status" value="1"/>
</dbReference>
<proteinExistence type="predicted"/>
<dbReference type="RefSeq" id="WP_027843166.1">
    <property type="nucleotide sequence ID" value="NZ_LMTZ01000127.1"/>
</dbReference>
<feature type="transmembrane region" description="Helical" evidence="7">
    <location>
        <begin position="510"/>
        <end position="533"/>
    </location>
</feature>
<reference evidence="11 12" key="1">
    <citation type="journal article" date="2015" name="Genome Announc.">
        <title>Draft Genome of the Euendolithic (true boring) Cyanobacterium Mastigocoleus testarum strain BC008.</title>
        <authorList>
            <person name="Guida B.S."/>
            <person name="Garcia-Pichel F."/>
        </authorList>
    </citation>
    <scope>NUCLEOTIDE SEQUENCE [LARGE SCALE GENOMIC DNA]</scope>
    <source>
        <strain evidence="11 12">BC008</strain>
    </source>
</reference>
<evidence type="ECO:0000256" key="1">
    <source>
        <dbReference type="ARBA" id="ARBA00004651"/>
    </source>
</evidence>
<dbReference type="PANTHER" id="PTHR30619:SF1">
    <property type="entry name" value="RECOMBINATION PROTEIN 2"/>
    <property type="match status" value="1"/>
</dbReference>
<evidence type="ECO:0000259" key="9">
    <source>
        <dbReference type="Pfam" id="PF13567"/>
    </source>
</evidence>
<keyword evidence="3 7" id="KW-0812">Transmembrane</keyword>
<dbReference type="GO" id="GO:0005886">
    <property type="term" value="C:plasma membrane"/>
    <property type="evidence" value="ECO:0007669"/>
    <property type="project" value="UniProtKB-SubCell"/>
</dbReference>
<feature type="transmembrane region" description="Helical" evidence="7">
    <location>
        <begin position="540"/>
        <end position="557"/>
    </location>
</feature>
<accession>A0A0V7ZID4</accession>
<keyword evidence="12" id="KW-1185">Reference proteome</keyword>
<gene>
    <name evidence="10" type="ORF">BC008_13985</name>
    <name evidence="11" type="ORF">BC008_15985</name>
</gene>
<dbReference type="AlphaFoldDB" id="A0A0V7ZID4"/>
<keyword evidence="4 7" id="KW-1133">Transmembrane helix</keyword>
<evidence type="ECO:0000259" key="8">
    <source>
        <dbReference type="Pfam" id="PF03772"/>
    </source>
</evidence>
<feature type="transmembrane region" description="Helical" evidence="7">
    <location>
        <begin position="295"/>
        <end position="316"/>
    </location>
</feature>
<feature type="transmembrane region" description="Helical" evidence="7">
    <location>
        <begin position="89"/>
        <end position="107"/>
    </location>
</feature>
<evidence type="ECO:0000256" key="4">
    <source>
        <dbReference type="ARBA" id="ARBA00022989"/>
    </source>
</evidence>
<evidence type="ECO:0000256" key="5">
    <source>
        <dbReference type="ARBA" id="ARBA00023136"/>
    </source>
</evidence>
<dbReference type="InterPro" id="IPR036866">
    <property type="entry name" value="RibonucZ/Hydroxyglut_hydro"/>
</dbReference>
<organism evidence="11 12">
    <name type="scientific">Mastigocoleus testarum BC008</name>
    <dbReference type="NCBI Taxonomy" id="371196"/>
    <lineage>
        <taxon>Bacteria</taxon>
        <taxon>Bacillati</taxon>
        <taxon>Cyanobacteriota</taxon>
        <taxon>Cyanophyceae</taxon>
        <taxon>Nostocales</taxon>
        <taxon>Hapalosiphonaceae</taxon>
        <taxon>Mastigocoleus</taxon>
    </lineage>
</organism>
<dbReference type="Proteomes" id="UP000053372">
    <property type="component" value="Unassembled WGS sequence"/>
</dbReference>
<evidence type="ECO:0000256" key="2">
    <source>
        <dbReference type="ARBA" id="ARBA00022475"/>
    </source>
</evidence>
<evidence type="ECO:0000313" key="12">
    <source>
        <dbReference type="Proteomes" id="UP000053372"/>
    </source>
</evidence>
<dbReference type="NCBIfam" id="TIGR00360">
    <property type="entry name" value="ComEC_N-term"/>
    <property type="match status" value="1"/>
</dbReference>
<comment type="caution">
    <text evidence="11">The sequence shown here is derived from an EMBL/GenBank/DDBJ whole genome shotgun (WGS) entry which is preliminary data.</text>
</comment>
<feature type="domain" description="ComEC/Rec2-related protein" evidence="8">
    <location>
        <begin position="274"/>
        <end position="535"/>
    </location>
</feature>
<dbReference type="InterPro" id="IPR004477">
    <property type="entry name" value="ComEC_N"/>
</dbReference>
<evidence type="ECO:0000256" key="3">
    <source>
        <dbReference type="ARBA" id="ARBA00022692"/>
    </source>
</evidence>
<feature type="transmembrane region" description="Helical" evidence="7">
    <location>
        <begin position="345"/>
        <end position="362"/>
    </location>
</feature>
<feature type="transmembrane region" description="Helical" evidence="7">
    <location>
        <begin position="420"/>
        <end position="441"/>
    </location>
</feature>
<feature type="transmembrane region" description="Helical" evidence="7">
    <location>
        <begin position="323"/>
        <end position="339"/>
    </location>
</feature>
<dbReference type="InterPro" id="IPR052159">
    <property type="entry name" value="Competence_DNA_uptake"/>
</dbReference>
<feature type="transmembrane region" description="Helical" evidence="7">
    <location>
        <begin position="6"/>
        <end position="39"/>
    </location>
</feature>